<dbReference type="PROSITE" id="PS50106">
    <property type="entry name" value="PDZ"/>
    <property type="match status" value="1"/>
</dbReference>
<feature type="region of interest" description="Disordered" evidence="9">
    <location>
        <begin position="171"/>
        <end position="203"/>
    </location>
</feature>
<dbReference type="RefSeq" id="XP_070427282.1">
    <property type="nucleotide sequence ID" value="XM_070571181.1"/>
</dbReference>
<feature type="domain" description="Ras-associating" evidence="13">
    <location>
        <begin position="704"/>
        <end position="790"/>
    </location>
</feature>
<keyword evidence="5" id="KW-0597">Phosphoprotein</keyword>
<keyword evidence="4" id="KW-0963">Cytoplasm</keyword>
<evidence type="ECO:0000259" key="12">
    <source>
        <dbReference type="PROSITE" id="PS50106"/>
    </source>
</evidence>
<feature type="region of interest" description="Disordered" evidence="9">
    <location>
        <begin position="1"/>
        <end position="21"/>
    </location>
</feature>
<dbReference type="SUPFAM" id="SSF48366">
    <property type="entry name" value="Ras GEF"/>
    <property type="match status" value="1"/>
</dbReference>
<feature type="compositionally biased region" description="Low complexity" evidence="9">
    <location>
        <begin position="1211"/>
        <end position="1231"/>
    </location>
</feature>
<dbReference type="InterPro" id="IPR000159">
    <property type="entry name" value="RA_dom"/>
</dbReference>
<dbReference type="CDD" id="cd06755">
    <property type="entry name" value="PDZ_RapGEF2_RapGEF6-like"/>
    <property type="match status" value="1"/>
</dbReference>
<feature type="domain" description="Cyclic nucleotide-binding" evidence="11">
    <location>
        <begin position="235"/>
        <end position="335"/>
    </location>
</feature>
<dbReference type="GeneID" id="103565155"/>
<name>A0ABM4KGI6_EQUPR</name>
<accession>A0ABM4KGI6</accession>
<dbReference type="InterPro" id="IPR018490">
    <property type="entry name" value="cNMP-bd_dom_sf"/>
</dbReference>
<reference evidence="16" key="1">
    <citation type="submission" date="2025-08" db="UniProtKB">
        <authorList>
            <consortium name="RefSeq"/>
        </authorList>
    </citation>
    <scope>IDENTIFICATION</scope>
    <source>
        <tissue evidence="16">Blood</tissue>
    </source>
</reference>
<dbReference type="Gene3D" id="2.30.42.10">
    <property type="match status" value="1"/>
</dbReference>
<dbReference type="SUPFAM" id="SSF51206">
    <property type="entry name" value="cAMP-binding domain-like"/>
    <property type="match status" value="2"/>
</dbReference>
<dbReference type="SMART" id="SM00314">
    <property type="entry name" value="RA"/>
    <property type="match status" value="1"/>
</dbReference>
<keyword evidence="3" id="KW-1003">Cell membrane</keyword>
<evidence type="ECO:0000256" key="1">
    <source>
        <dbReference type="ARBA" id="ARBA00004236"/>
    </source>
</evidence>
<dbReference type="CDD" id="cd01785">
    <property type="entry name" value="RA_PDZ-GEF1"/>
    <property type="match status" value="1"/>
</dbReference>
<dbReference type="SMART" id="SM00228">
    <property type="entry name" value="PDZ"/>
    <property type="match status" value="1"/>
</dbReference>
<dbReference type="Pfam" id="PF00617">
    <property type="entry name" value="RasGEF"/>
    <property type="match status" value="1"/>
</dbReference>
<sequence>MNSPVDPGTRQALKKKPPERTPEDLNTIYSYLHGMEILSNLREHQLRLLSARARYERYSGNQILFCSETIARCWYILLSGSVLMKDSMVLPPCSFGKQFGGKRGCDCLVLEPSEMIVVENSKDNEDFLHREIPARQSRRRFRKINYKGERQTITDDVDINSYLSATESEVGDVDLTRLPEGPVDSEDEEEEDEEIDRTDPLQGRDLVRECLEKEPADKTDDDIEQLLEFMHQLPAFANMTMSVRRELCSVMIFEVVEQAGAIILEDGQELDSWYVILNGTVEIIHPDGKVENLFMGNSFGITPTLDKQYMHGVVRTKVDDCQFVCIAQQDYWRILNHVEKNTHKVEEEGEIVMVHEHRELDRSGTRKGHIVIKATPERLIMHLIEEHSIVDPTYIEDFLLTYRTFLESPLDVGVKLLEWFKIDSLRDKVTRIVLLWVNNHFNDFEGDPAMTRFLEEFEKNLEDTKMNGHLRLLNIACAAKAKWRQVVLQKASRESPLHFSLSGGSEKGFGIFVEGVEPSSKAADAGLKRGDQIMEVNGQNFENITFVKALEILRNNTHLALTVKTNIFVFKELLSRTEQEKSGVPHIPKIAEKKSNRHSIQDVPGDIEQTSQEKGNKKVKANTVSGGRNKIRKILDKTRFSILPPKLFSDGGLSQSQDDSIVGTRHCRHSLAIMPIPGTLSSSSPDLLQPTTSMLDFSNPSDIPDQVIRVFKADQQSCYIIISKDTTAKEVVCHAVHEFGLSGASDTYSLCEVSVTPEGVIKQRRLPDQFSKLADRIQLNGRYYLKNNMETETLCSDEDAQELVKESQLSMLQLSTIEVATQLSMRDFDLFRNIEPTEYIDDLFKLDSKTGNTHLKEFEDIVNQETFWVATEILTESNQLKRMKLIKHFIKIALHCRECKNFNSMFAVISGLNLSSVARLRGTWEKLPSKYEKHLQDLQDLFDPSRNMAKYRNVLSSQSMQPPIIPLYPVVKKDMTFLHEGNDSKVDGLVNFEKLRMIAREIRQVVRMTSANMDPAMMFRQRSLSQGSTNSNMLDVQGGAHKKRARRSSLLNAKKLYEDAQMARKVKQYLSSLDVETDEEKFQMMSLQCEPAYSTLTKNLNEKRSAKSSEMSPVPTRSSGQAAKAHLHQPHRVSQVLQVPAVNLHPMRKKGQAKDPATLSTGLPQKVLGTTEEISGKKHTEDTISMASSLHSSPPASPQGSPRKGYTLIPSAKSDNLSDSSHSEISSRSSIVSNCSVDSMSAALQDERCSSQAVAVPESTGALEKTEHSSGAGDHSHLSPGWTLSKPSLVKSLAVSSSMSNEEISHEHIIIEAADSGRGSWTSCSSSSHDNFQNLPNPKGWDFLNSYRHTHLDGPIAEVEPTDCEPYSCPKGCSRTCGQNKGSLETNQVRQSWASSSSLSDTYEPNYGTVKRRVLESTPGESSEGLELKDGTDSVYKTVTSSTEKGLIVYCITSPKKEDRYREPPPTPPGYMGISLADLKEGPHLHLKPPDYSVAVQRSKMMHNSLSRLPPASLSSNPVACVPSKIVTQPQRHNLQPSHPKVAAVTDADSEADENEQVSAV</sequence>
<keyword evidence="7" id="KW-0472">Membrane</keyword>
<dbReference type="CDD" id="cd00155">
    <property type="entry name" value="RasGEF"/>
    <property type="match status" value="1"/>
</dbReference>
<dbReference type="PROSITE" id="PS50042">
    <property type="entry name" value="CNMP_BINDING_3"/>
    <property type="match status" value="1"/>
</dbReference>
<feature type="compositionally biased region" description="Acidic residues" evidence="9">
    <location>
        <begin position="183"/>
        <end position="196"/>
    </location>
</feature>
<evidence type="ECO:0000256" key="3">
    <source>
        <dbReference type="ARBA" id="ARBA00022475"/>
    </source>
</evidence>
<dbReference type="SUPFAM" id="SSF50156">
    <property type="entry name" value="PDZ domain-like"/>
    <property type="match status" value="1"/>
</dbReference>
<feature type="compositionally biased region" description="Acidic residues" evidence="9">
    <location>
        <begin position="1548"/>
        <end position="1561"/>
    </location>
</feature>
<protein>
    <submittedName>
        <fullName evidence="16">Rap guanine nucleotide exchange factor 6 isoform X8</fullName>
    </submittedName>
</protein>
<feature type="domain" description="N-terminal Ras-GEF" evidence="14">
    <location>
        <begin position="367"/>
        <end position="481"/>
    </location>
</feature>
<dbReference type="Pfam" id="PF00027">
    <property type="entry name" value="cNMP_binding"/>
    <property type="match status" value="1"/>
</dbReference>
<dbReference type="SMART" id="SM00100">
    <property type="entry name" value="cNMP"/>
    <property type="match status" value="2"/>
</dbReference>
<feature type="region of interest" description="Disordered" evidence="9">
    <location>
        <begin position="1529"/>
        <end position="1561"/>
    </location>
</feature>
<dbReference type="InterPro" id="IPR001478">
    <property type="entry name" value="PDZ"/>
</dbReference>
<dbReference type="InterPro" id="IPR014710">
    <property type="entry name" value="RmlC-like_jellyroll"/>
</dbReference>
<dbReference type="CDD" id="cd00038">
    <property type="entry name" value="CAP_ED"/>
    <property type="match status" value="1"/>
</dbReference>
<dbReference type="SMART" id="SM00229">
    <property type="entry name" value="RasGEFN"/>
    <property type="match status" value="1"/>
</dbReference>
<dbReference type="Pfam" id="PF00595">
    <property type="entry name" value="PDZ"/>
    <property type="match status" value="1"/>
</dbReference>
<dbReference type="Gene3D" id="1.20.870.10">
    <property type="entry name" value="Son of sevenless (SoS) protein Chain: S domain 1"/>
    <property type="match status" value="1"/>
</dbReference>
<comment type="subcellular location">
    <subcellularLocation>
        <location evidence="1">Cell membrane</location>
    </subcellularLocation>
    <subcellularLocation>
        <location evidence="2">Cytoplasm</location>
    </subcellularLocation>
</comment>
<dbReference type="Gene3D" id="1.10.840.10">
    <property type="entry name" value="Ras guanine-nucleotide exchange factors catalytic domain"/>
    <property type="match status" value="1"/>
</dbReference>
<evidence type="ECO:0000256" key="9">
    <source>
        <dbReference type="SAM" id="MobiDB-lite"/>
    </source>
</evidence>
<proteinExistence type="predicted"/>
<dbReference type="InterPro" id="IPR001895">
    <property type="entry name" value="RASGEF_cat_dom"/>
</dbReference>
<evidence type="ECO:0000256" key="2">
    <source>
        <dbReference type="ARBA" id="ARBA00004496"/>
    </source>
</evidence>
<feature type="compositionally biased region" description="Low complexity" evidence="9">
    <location>
        <begin position="1185"/>
        <end position="1194"/>
    </location>
</feature>
<evidence type="ECO:0000256" key="5">
    <source>
        <dbReference type="ARBA" id="ARBA00022553"/>
    </source>
</evidence>
<dbReference type="Gene3D" id="2.60.120.10">
    <property type="entry name" value="Jelly Rolls"/>
    <property type="match status" value="2"/>
</dbReference>
<evidence type="ECO:0000259" key="11">
    <source>
        <dbReference type="PROSITE" id="PS50042"/>
    </source>
</evidence>
<feature type="domain" description="PDZ" evidence="12">
    <location>
        <begin position="485"/>
        <end position="555"/>
    </location>
</feature>
<organism evidence="15 16">
    <name type="scientific">Equus przewalskii</name>
    <name type="common">Przewalski's horse</name>
    <name type="synonym">Equus caballus przewalskii</name>
    <dbReference type="NCBI Taxonomy" id="9798"/>
    <lineage>
        <taxon>Eukaryota</taxon>
        <taxon>Metazoa</taxon>
        <taxon>Chordata</taxon>
        <taxon>Craniata</taxon>
        <taxon>Vertebrata</taxon>
        <taxon>Euteleostomi</taxon>
        <taxon>Mammalia</taxon>
        <taxon>Eutheria</taxon>
        <taxon>Laurasiatheria</taxon>
        <taxon>Perissodactyla</taxon>
        <taxon>Equidae</taxon>
        <taxon>Equus</taxon>
    </lineage>
</organism>
<evidence type="ECO:0000313" key="15">
    <source>
        <dbReference type="Proteomes" id="UP001652662"/>
    </source>
</evidence>
<feature type="region of interest" description="Disordered" evidence="9">
    <location>
        <begin position="1148"/>
        <end position="1231"/>
    </location>
</feature>
<evidence type="ECO:0000259" key="13">
    <source>
        <dbReference type="PROSITE" id="PS50200"/>
    </source>
</evidence>
<keyword evidence="15" id="KW-1185">Reference proteome</keyword>
<dbReference type="PROSITE" id="PS50212">
    <property type="entry name" value="RASGEF_NTER"/>
    <property type="match status" value="1"/>
</dbReference>
<feature type="region of interest" description="Disordered" evidence="9">
    <location>
        <begin position="1252"/>
        <end position="1281"/>
    </location>
</feature>
<dbReference type="InterPro" id="IPR000651">
    <property type="entry name" value="Ras-like_Gua-exchang_fac_N"/>
</dbReference>
<dbReference type="InterPro" id="IPR036964">
    <property type="entry name" value="RASGEF_cat_dom_sf"/>
</dbReference>
<dbReference type="InterPro" id="IPR000595">
    <property type="entry name" value="cNMP-bd_dom"/>
</dbReference>
<evidence type="ECO:0000313" key="16">
    <source>
        <dbReference type="RefSeq" id="XP_070427282.1"/>
    </source>
</evidence>
<evidence type="ECO:0000259" key="14">
    <source>
        <dbReference type="PROSITE" id="PS50212"/>
    </source>
</evidence>
<dbReference type="Proteomes" id="UP001652662">
    <property type="component" value="Chromosome 13"/>
</dbReference>
<evidence type="ECO:0000256" key="6">
    <source>
        <dbReference type="ARBA" id="ARBA00022658"/>
    </source>
</evidence>
<feature type="compositionally biased region" description="Polar residues" evidence="9">
    <location>
        <begin position="1108"/>
        <end position="1121"/>
    </location>
</feature>
<evidence type="ECO:0000259" key="10">
    <source>
        <dbReference type="PROSITE" id="PS50009"/>
    </source>
</evidence>
<dbReference type="PANTHER" id="PTHR45161:SF4">
    <property type="entry name" value="RAP GUANINE NUCLEOTIDE EXCHANGE FACTOR 6"/>
    <property type="match status" value="1"/>
</dbReference>
<keyword evidence="6 8" id="KW-0344">Guanine-nucleotide releasing factor</keyword>
<dbReference type="PROSITE" id="PS50009">
    <property type="entry name" value="RASGEF_CAT"/>
    <property type="match status" value="1"/>
</dbReference>
<dbReference type="InterPro" id="IPR023578">
    <property type="entry name" value="Ras_GEF_dom_sf"/>
</dbReference>
<evidence type="ECO:0000256" key="7">
    <source>
        <dbReference type="ARBA" id="ARBA00023136"/>
    </source>
</evidence>
<dbReference type="PANTHER" id="PTHR45161">
    <property type="entry name" value="CYTOSKELETON-ASSOCIATED PROTEIN 4"/>
    <property type="match status" value="1"/>
</dbReference>
<evidence type="ECO:0000256" key="4">
    <source>
        <dbReference type="ARBA" id="ARBA00022490"/>
    </source>
</evidence>
<gene>
    <name evidence="16" type="primary">RAPGEF6</name>
</gene>
<dbReference type="CDD" id="cd06224">
    <property type="entry name" value="REM"/>
    <property type="match status" value="1"/>
</dbReference>
<dbReference type="Pfam" id="PF00618">
    <property type="entry name" value="RasGEF_N"/>
    <property type="match status" value="1"/>
</dbReference>
<dbReference type="SMART" id="SM00147">
    <property type="entry name" value="RasGEF"/>
    <property type="match status" value="1"/>
</dbReference>
<evidence type="ECO:0000256" key="8">
    <source>
        <dbReference type="PROSITE-ProRule" id="PRU00168"/>
    </source>
</evidence>
<dbReference type="Pfam" id="PF00788">
    <property type="entry name" value="RA"/>
    <property type="match status" value="1"/>
</dbReference>
<feature type="region of interest" description="Disordered" evidence="9">
    <location>
        <begin position="1101"/>
        <end position="1130"/>
    </location>
</feature>
<dbReference type="InterPro" id="IPR036034">
    <property type="entry name" value="PDZ_sf"/>
</dbReference>
<dbReference type="PROSITE" id="PS50200">
    <property type="entry name" value="RA"/>
    <property type="match status" value="1"/>
</dbReference>
<feature type="domain" description="Ras-GEF" evidence="10">
    <location>
        <begin position="815"/>
        <end position="1043"/>
    </location>
</feature>